<dbReference type="GO" id="GO:0046983">
    <property type="term" value="F:protein dimerization activity"/>
    <property type="evidence" value="ECO:0007669"/>
    <property type="project" value="InterPro"/>
</dbReference>
<gene>
    <name evidence="2" type="ORF">HDA45_000601</name>
</gene>
<dbReference type="SUPFAM" id="SSF63380">
    <property type="entry name" value="Riboflavin synthase domain-like"/>
    <property type="match status" value="1"/>
</dbReference>
<dbReference type="InterPro" id="IPR017927">
    <property type="entry name" value="FAD-bd_FR_type"/>
</dbReference>
<dbReference type="InterPro" id="IPR039261">
    <property type="entry name" value="FNR_nucleotide-bd"/>
</dbReference>
<dbReference type="Gene3D" id="3.40.50.80">
    <property type="entry name" value="Nucleotide-binding domain of ferredoxin-NADP reductase (FNR) module"/>
    <property type="match status" value="1"/>
</dbReference>
<evidence type="ECO:0000313" key="3">
    <source>
        <dbReference type="Proteomes" id="UP000580861"/>
    </source>
</evidence>
<dbReference type="PROSITE" id="PS51384">
    <property type="entry name" value="FAD_FR"/>
    <property type="match status" value="1"/>
</dbReference>
<dbReference type="AlphaFoldDB" id="A0A841AW43"/>
<dbReference type="Pfam" id="PF04954">
    <property type="entry name" value="SIP"/>
    <property type="match status" value="1"/>
</dbReference>
<protein>
    <submittedName>
        <fullName evidence="2">NADPH-dependent ferric siderophore reductase</fullName>
    </submittedName>
</protein>
<dbReference type="EMBL" id="JACHMX010000001">
    <property type="protein sequence ID" value="MBB5850514.1"/>
    <property type="molecule type" value="Genomic_DNA"/>
</dbReference>
<organism evidence="2 3">
    <name type="scientific">Amycolatopsis umgeniensis</name>
    <dbReference type="NCBI Taxonomy" id="336628"/>
    <lineage>
        <taxon>Bacteria</taxon>
        <taxon>Bacillati</taxon>
        <taxon>Actinomycetota</taxon>
        <taxon>Actinomycetes</taxon>
        <taxon>Pseudonocardiales</taxon>
        <taxon>Pseudonocardiaceae</taxon>
        <taxon>Amycolatopsis</taxon>
    </lineage>
</organism>
<dbReference type="GO" id="GO:0016491">
    <property type="term" value="F:oxidoreductase activity"/>
    <property type="evidence" value="ECO:0007669"/>
    <property type="project" value="InterPro"/>
</dbReference>
<dbReference type="Proteomes" id="UP000580861">
    <property type="component" value="Unassembled WGS sequence"/>
</dbReference>
<dbReference type="InterPro" id="IPR036388">
    <property type="entry name" value="WH-like_DNA-bd_sf"/>
</dbReference>
<dbReference type="PANTHER" id="PTHR30157">
    <property type="entry name" value="FERRIC REDUCTASE, NADPH-DEPENDENT"/>
    <property type="match status" value="1"/>
</dbReference>
<dbReference type="Gene3D" id="1.10.287.1350">
    <property type="match status" value="1"/>
</dbReference>
<dbReference type="Gene3D" id="2.40.30.10">
    <property type="entry name" value="Translation factors"/>
    <property type="match status" value="1"/>
</dbReference>
<evidence type="ECO:0000259" key="1">
    <source>
        <dbReference type="PROSITE" id="PS51384"/>
    </source>
</evidence>
<comment type="caution">
    <text evidence="2">The sequence shown here is derived from an EMBL/GenBank/DDBJ whole genome shotgun (WGS) entry which is preliminary data.</text>
</comment>
<dbReference type="InterPro" id="IPR007037">
    <property type="entry name" value="SIP_rossman_dom"/>
</dbReference>
<dbReference type="InterPro" id="IPR039374">
    <property type="entry name" value="SIP_fam"/>
</dbReference>
<dbReference type="InterPro" id="IPR036390">
    <property type="entry name" value="WH_DNA-bd_sf"/>
</dbReference>
<dbReference type="Pfam" id="PF08021">
    <property type="entry name" value="FAD_binding_9"/>
    <property type="match status" value="1"/>
</dbReference>
<reference evidence="2 3" key="1">
    <citation type="submission" date="2020-08" db="EMBL/GenBank/DDBJ databases">
        <title>Sequencing the genomes of 1000 actinobacteria strains.</title>
        <authorList>
            <person name="Klenk H.-P."/>
        </authorList>
    </citation>
    <scope>NUCLEOTIDE SEQUENCE [LARGE SCALE GENOMIC DNA]</scope>
    <source>
        <strain evidence="2 3">DSM 45272</strain>
    </source>
</reference>
<dbReference type="InterPro" id="IPR029063">
    <property type="entry name" value="SAM-dependent_MTases_sf"/>
</dbReference>
<name>A0A841AW43_9PSEU</name>
<dbReference type="CDD" id="cd06193">
    <property type="entry name" value="siderophore_interacting"/>
    <property type="match status" value="1"/>
</dbReference>
<feature type="domain" description="FAD-binding FR-type" evidence="1">
    <location>
        <begin position="10"/>
        <end position="143"/>
    </location>
</feature>
<dbReference type="Gene3D" id="1.10.10.10">
    <property type="entry name" value="Winged helix-like DNA-binding domain superfamily/Winged helix DNA-binding domain"/>
    <property type="match status" value="1"/>
</dbReference>
<dbReference type="Gene3D" id="3.40.50.150">
    <property type="entry name" value="Vaccinia Virus protein VP39"/>
    <property type="match status" value="1"/>
</dbReference>
<dbReference type="SUPFAM" id="SSF46785">
    <property type="entry name" value="Winged helix' DNA-binding domain"/>
    <property type="match status" value="1"/>
</dbReference>
<sequence length="576" mass="62211">MPRPKITFPITLRTLEVLRVEDVTEGMRRVVLGGERLAPFRQGDLKIPAFRSDGFDDEFKLFFTEAGRIRPVLPAQGDGVLKWPRDPAALARTYTVRRYDERAGEVSVDIVRHAHGIASAWAETCRPGDEITVAGPKMSYLDPVDADWLLVLGDETALPAIGRWLEELAPGTRAQVFVEIGEDSHRQDLTSPPDVRITWLSRAGAPAGSTTLLFDAARSAEWWPGRVYAWAAGEALSMQPIRRWLRNDKGLSKEDVEVVGYWRRREGAEPEDDRLHELTEIVPPFALRVAVTAGLTGALAHDRADAATLATRAGTHPAATARLARYLVALEVFDVEEGRYGLTALGRELLDEDVAADLDLESAAGVRELSITGLLDAVRSGPPPVAPLTTARAASVRIERDYQDRRADAAGFLAPLVAPGLADTGHVHLVGEGLGPHASALLSTCPDLRVTVSARPSEKEGLPDGSRLSFRVGGPLDPAPPGAGTVLLVEALGGLPDADAEHALRRAAESGEVIVVEEPLPVDPDEHDLEDDLLALCAFGSGKRTDDELRALFTAAGLTVADARGLGWGYFRYSLR</sequence>
<dbReference type="InterPro" id="IPR013113">
    <property type="entry name" value="SIP_FAD-bd"/>
</dbReference>
<proteinExistence type="predicted"/>
<dbReference type="Pfam" id="PF08100">
    <property type="entry name" value="Dimerisation"/>
    <property type="match status" value="1"/>
</dbReference>
<accession>A0A841AW43</accession>
<dbReference type="RefSeq" id="WP_184891765.1">
    <property type="nucleotide sequence ID" value="NZ_JACHMX010000001.1"/>
</dbReference>
<dbReference type="PANTHER" id="PTHR30157:SF0">
    <property type="entry name" value="NADPH-DEPENDENT FERRIC-CHELATE REDUCTASE"/>
    <property type="match status" value="1"/>
</dbReference>
<dbReference type="InterPro" id="IPR012967">
    <property type="entry name" value="COMT_dimerisation"/>
</dbReference>
<keyword evidence="3" id="KW-1185">Reference proteome</keyword>
<dbReference type="SUPFAM" id="SSF53335">
    <property type="entry name" value="S-adenosyl-L-methionine-dependent methyltransferases"/>
    <property type="match status" value="1"/>
</dbReference>
<evidence type="ECO:0000313" key="2">
    <source>
        <dbReference type="EMBL" id="MBB5850514.1"/>
    </source>
</evidence>
<dbReference type="InterPro" id="IPR017938">
    <property type="entry name" value="Riboflavin_synthase-like_b-brl"/>
</dbReference>